<dbReference type="PROSITE" id="PS01327">
    <property type="entry name" value="MSCL"/>
    <property type="match status" value="1"/>
</dbReference>
<dbReference type="PATRIC" id="fig|797516.3.peg.2946"/>
<dbReference type="PRINTS" id="PR01264">
    <property type="entry name" value="MECHCHANNEL"/>
</dbReference>
<name>H1LKX5_9LACO</name>
<feature type="transmembrane region" description="Helical" evidence="10">
    <location>
        <begin position="6"/>
        <end position="32"/>
    </location>
</feature>
<dbReference type="InterPro" id="IPR036019">
    <property type="entry name" value="MscL_channel"/>
</dbReference>
<evidence type="ECO:0000256" key="8">
    <source>
        <dbReference type="ARBA" id="ARBA00023136"/>
    </source>
</evidence>
<feature type="transmembrane region" description="Helical" evidence="10">
    <location>
        <begin position="53"/>
        <end position="82"/>
    </location>
</feature>
<evidence type="ECO:0000313" key="12">
    <source>
        <dbReference type="Proteomes" id="UP000005025"/>
    </source>
</evidence>
<evidence type="ECO:0000256" key="7">
    <source>
        <dbReference type="ARBA" id="ARBA00023065"/>
    </source>
</evidence>
<evidence type="ECO:0000256" key="2">
    <source>
        <dbReference type="ARBA" id="ARBA00007254"/>
    </source>
</evidence>
<evidence type="ECO:0000256" key="3">
    <source>
        <dbReference type="ARBA" id="ARBA00022448"/>
    </source>
</evidence>
<dbReference type="GO" id="GO:0005886">
    <property type="term" value="C:plasma membrane"/>
    <property type="evidence" value="ECO:0007669"/>
    <property type="project" value="UniProtKB-SubCell"/>
</dbReference>
<evidence type="ECO:0000256" key="10">
    <source>
        <dbReference type="HAMAP-Rule" id="MF_00115"/>
    </source>
</evidence>
<evidence type="ECO:0000256" key="4">
    <source>
        <dbReference type="ARBA" id="ARBA00022475"/>
    </source>
</evidence>
<dbReference type="SUPFAM" id="SSF81330">
    <property type="entry name" value="Gated mechanosensitive channel"/>
    <property type="match status" value="1"/>
</dbReference>
<comment type="function">
    <text evidence="10">Channel that opens in response to stretch forces in the membrane lipid bilayer. May participate in the regulation of osmotic pressure changes within the cell.</text>
</comment>
<dbReference type="Pfam" id="PF01741">
    <property type="entry name" value="MscL"/>
    <property type="match status" value="1"/>
</dbReference>
<proteinExistence type="inferred from homology"/>
<keyword evidence="3 10" id="KW-0813">Transport</keyword>
<keyword evidence="6 10" id="KW-1133">Transmembrane helix</keyword>
<dbReference type="InterPro" id="IPR037673">
    <property type="entry name" value="MSC/AndL"/>
</dbReference>
<comment type="subcellular location">
    <subcellularLocation>
        <location evidence="1 10">Cell membrane</location>
        <topology evidence="1 10">Multi-pass membrane protein</topology>
    </subcellularLocation>
</comment>
<dbReference type="Gene3D" id="1.10.1200.120">
    <property type="entry name" value="Large-conductance mechanosensitive channel, MscL, domain 1"/>
    <property type="match status" value="1"/>
</dbReference>
<dbReference type="EMBL" id="AGRJ01000278">
    <property type="protein sequence ID" value="EHO45891.1"/>
    <property type="molecule type" value="Genomic_DNA"/>
</dbReference>
<dbReference type="PANTHER" id="PTHR30266">
    <property type="entry name" value="MECHANOSENSITIVE CHANNEL MSCL"/>
    <property type="match status" value="1"/>
</dbReference>
<keyword evidence="4 10" id="KW-1003">Cell membrane</keyword>
<dbReference type="InterPro" id="IPR001185">
    <property type="entry name" value="MS_channel"/>
</dbReference>
<dbReference type="InterPro" id="IPR019823">
    <property type="entry name" value="Mechanosensitive_channel_CS"/>
</dbReference>
<comment type="caution">
    <text evidence="11">The sequence shown here is derived from an EMBL/GenBank/DDBJ whole genome shotgun (WGS) entry which is preliminary data.</text>
</comment>
<evidence type="ECO:0000256" key="6">
    <source>
        <dbReference type="ARBA" id="ARBA00022989"/>
    </source>
</evidence>
<dbReference type="AlphaFoldDB" id="H1LKX5"/>
<evidence type="ECO:0000256" key="1">
    <source>
        <dbReference type="ARBA" id="ARBA00004651"/>
    </source>
</evidence>
<keyword evidence="9 10" id="KW-0407">Ion channel</keyword>
<sequence length="158" mass="17599">MHIKDYLSILVICIMLVSPDIMNINTISYKLLGACLMLKEFKEFISRGNVIDLAVGVIIGGAFTAIVTSLTTNIINPFIGIFLGKIDLSKLSITIGQATFKYGAFLNSVINFLIIAFVVFILIKIINRLVKKQPQTPVVDRKEVLLSEIKELLEQQNK</sequence>
<keyword evidence="7 10" id="KW-0406">Ion transport</keyword>
<dbReference type="STRING" id="797516.HMPREF9104_03281"/>
<dbReference type="HAMAP" id="MF_00115">
    <property type="entry name" value="MscL"/>
    <property type="match status" value="1"/>
</dbReference>
<gene>
    <name evidence="10" type="primary">mscL</name>
    <name evidence="11" type="ORF">HMPREF9104_03281</name>
</gene>
<dbReference type="NCBIfam" id="TIGR00220">
    <property type="entry name" value="mscL"/>
    <property type="match status" value="1"/>
</dbReference>
<comment type="subunit">
    <text evidence="10">Homopentamer.</text>
</comment>
<dbReference type="Proteomes" id="UP000005025">
    <property type="component" value="Unassembled WGS sequence"/>
</dbReference>
<dbReference type="NCBIfam" id="NF001842">
    <property type="entry name" value="PRK00567.1-3"/>
    <property type="match status" value="1"/>
</dbReference>
<evidence type="ECO:0000256" key="5">
    <source>
        <dbReference type="ARBA" id="ARBA00022692"/>
    </source>
</evidence>
<keyword evidence="8 10" id="KW-0472">Membrane</keyword>
<organism evidence="11 12">
    <name type="scientific">Lentilactobacillus kisonensis F0435</name>
    <dbReference type="NCBI Taxonomy" id="797516"/>
    <lineage>
        <taxon>Bacteria</taxon>
        <taxon>Bacillati</taxon>
        <taxon>Bacillota</taxon>
        <taxon>Bacilli</taxon>
        <taxon>Lactobacillales</taxon>
        <taxon>Lactobacillaceae</taxon>
        <taxon>Lentilactobacillus</taxon>
    </lineage>
</organism>
<dbReference type="HOGENOM" id="CLU_095787_0_0_9"/>
<accession>H1LKX5</accession>
<feature type="transmembrane region" description="Helical" evidence="10">
    <location>
        <begin position="102"/>
        <end position="123"/>
    </location>
</feature>
<dbReference type="GO" id="GO:0008381">
    <property type="term" value="F:mechanosensitive monoatomic ion channel activity"/>
    <property type="evidence" value="ECO:0007669"/>
    <property type="project" value="UniProtKB-UniRule"/>
</dbReference>
<evidence type="ECO:0000313" key="11">
    <source>
        <dbReference type="EMBL" id="EHO45891.1"/>
    </source>
</evidence>
<keyword evidence="5 10" id="KW-0812">Transmembrane</keyword>
<evidence type="ECO:0000256" key="9">
    <source>
        <dbReference type="ARBA" id="ARBA00023303"/>
    </source>
</evidence>
<protein>
    <recommendedName>
        <fullName evidence="10">Large-conductance mechanosensitive channel</fullName>
    </recommendedName>
</protein>
<dbReference type="PANTHER" id="PTHR30266:SF2">
    <property type="entry name" value="LARGE-CONDUCTANCE MECHANOSENSITIVE CHANNEL"/>
    <property type="match status" value="1"/>
</dbReference>
<comment type="similarity">
    <text evidence="2 10">Belongs to the MscL family.</text>
</comment>
<reference evidence="11 12" key="1">
    <citation type="submission" date="2011-09" db="EMBL/GenBank/DDBJ databases">
        <authorList>
            <person name="Weinstock G."/>
            <person name="Sodergren E."/>
            <person name="Clifton S."/>
            <person name="Fulton L."/>
            <person name="Fulton B."/>
            <person name="Courtney L."/>
            <person name="Fronick C."/>
            <person name="Harrison M."/>
            <person name="Strong C."/>
            <person name="Farmer C."/>
            <person name="Delahaunty K."/>
            <person name="Markovic C."/>
            <person name="Hall O."/>
            <person name="Minx P."/>
            <person name="Tomlinson C."/>
            <person name="Mitreva M."/>
            <person name="Hou S."/>
            <person name="Chen J."/>
            <person name="Wollam A."/>
            <person name="Pepin K.H."/>
            <person name="Johnson M."/>
            <person name="Bhonagiri V."/>
            <person name="Zhang X."/>
            <person name="Suruliraj S."/>
            <person name="Warren W."/>
            <person name="Chinwalla A."/>
            <person name="Mardis E.R."/>
            <person name="Wilson R.K."/>
        </authorList>
    </citation>
    <scope>NUCLEOTIDE SEQUENCE [LARGE SCALE GENOMIC DNA]</scope>
    <source>
        <strain evidence="11 12">F0435</strain>
    </source>
</reference>